<feature type="signal peptide" evidence="1">
    <location>
        <begin position="1"/>
        <end position="24"/>
    </location>
</feature>
<dbReference type="Proteomes" id="UP000585665">
    <property type="component" value="Unassembled WGS sequence"/>
</dbReference>
<gene>
    <name evidence="2" type="ORF">HUK82_11585</name>
</gene>
<feature type="chain" id="PRO_5032685855" evidence="1">
    <location>
        <begin position="25"/>
        <end position="265"/>
    </location>
</feature>
<reference evidence="2 3" key="1">
    <citation type="submission" date="2020-06" db="EMBL/GenBank/DDBJ databases">
        <title>Description of novel acetic acid bacteria.</title>
        <authorList>
            <person name="Sombolestani A."/>
        </authorList>
    </citation>
    <scope>NUCLEOTIDE SEQUENCE [LARGE SCALE GENOMIC DNA]</scope>
    <source>
        <strain evidence="2 3">LMG 27010</strain>
    </source>
</reference>
<dbReference type="InterPro" id="IPR021457">
    <property type="entry name" value="DUF3108"/>
</dbReference>
<dbReference type="AlphaFoldDB" id="A0A850P9E4"/>
<dbReference type="EMBL" id="JABXXR010000100">
    <property type="protein sequence ID" value="NVN41197.1"/>
    <property type="molecule type" value="Genomic_DNA"/>
</dbReference>
<comment type="caution">
    <text evidence="2">The sequence shown here is derived from an EMBL/GenBank/DDBJ whole genome shotgun (WGS) entry which is preliminary data.</text>
</comment>
<accession>A0A850P9E4</accession>
<protein>
    <submittedName>
        <fullName evidence="2">DUF3108 domain-containing protein</fullName>
    </submittedName>
</protein>
<name>A0A850P9E4_9PROT</name>
<keyword evidence="1" id="KW-0732">Signal</keyword>
<evidence type="ECO:0000313" key="2">
    <source>
        <dbReference type="EMBL" id="NVN41197.1"/>
    </source>
</evidence>
<dbReference type="Pfam" id="PF11306">
    <property type="entry name" value="DUF3108"/>
    <property type="match status" value="1"/>
</dbReference>
<evidence type="ECO:0000313" key="3">
    <source>
        <dbReference type="Proteomes" id="UP000585665"/>
    </source>
</evidence>
<keyword evidence="3" id="KW-1185">Reference proteome</keyword>
<proteinExistence type="predicted"/>
<sequence length="265" mass="28568">MRRLAGVALGVLFTVAGMASPVRAATYPDGAVTLRYAVYLHGFHVVDVHTGYTVNAAAYDVRTTLQTDGIWAVFLKMNITSTGTGRFAGDAVAPTLFQSDGFSRGHDRHLTIRYADGTPSVAVLDPPETDRVPVEADQRAGSIDTLSAMMLMLGTLDRTGQCDGSAKVFDGLRLITMSSHSAGKQALPPDRRLSFTGDAVRCDFVGQQVAGFVRNSRHEAQMRKPQPGSVWFQNLQGYGMVAVRIELNHPKIGKLTVLLAEPPGH</sequence>
<evidence type="ECO:0000256" key="1">
    <source>
        <dbReference type="SAM" id="SignalP"/>
    </source>
</evidence>
<organism evidence="2 3">
    <name type="scientific">Ameyamaea chiangmaiensis</name>
    <dbReference type="NCBI Taxonomy" id="442969"/>
    <lineage>
        <taxon>Bacteria</taxon>
        <taxon>Pseudomonadati</taxon>
        <taxon>Pseudomonadota</taxon>
        <taxon>Alphaproteobacteria</taxon>
        <taxon>Acetobacterales</taxon>
        <taxon>Acetobacteraceae</taxon>
        <taxon>Ameyamaea</taxon>
    </lineage>
</organism>
<dbReference type="RefSeq" id="WP_176614108.1">
    <property type="nucleotide sequence ID" value="NZ_JABXXR010000100.1"/>
</dbReference>